<dbReference type="Gene3D" id="3.40.50.150">
    <property type="entry name" value="Vaccinia Virus protein VP39"/>
    <property type="match status" value="1"/>
</dbReference>
<comment type="similarity">
    <text evidence="1">Belongs to the class I-like SAM-binding methyltransferase superfamily. METTL21 family. EFM6 subfamily.</text>
</comment>
<sequence length="238" mass="26663">MSSPDTSLLATSLVPERSDAPDATTSLSFDGLLHTPIVIAQDLRNGCGGQTWPAGVVLSKYLLRSHRHQLSDKSIVELGSGGGLVGLAVARACHLTHPLYITDQIPMLHLMEKNISNNNLDDSVRAVVLDWGEPIPPAIPHHPDVILAADCVYFEPAFPLLIKTLDDLLGPHTVCYFCFKRRRRADWRFIKTAKKKFDMLEITDYTDYEDNRKESIFLYTIRRKSQQQQPSADKKPLA</sequence>
<dbReference type="EMBL" id="AZGZ01000002">
    <property type="protein sequence ID" value="KZZ97256.1"/>
    <property type="molecule type" value="Genomic_DNA"/>
</dbReference>
<protein>
    <recommendedName>
        <fullName evidence="1">Protein-lysine N-methyltransferase EFM6</fullName>
        <ecNumber evidence="1">2.1.1.-</ecNumber>
    </recommendedName>
    <alternativeName>
        <fullName evidence="1">Elongation factor methyltransferase 6</fullName>
    </alternativeName>
</protein>
<evidence type="ECO:0000313" key="3">
    <source>
        <dbReference type="Proteomes" id="UP000242877"/>
    </source>
</evidence>
<dbReference type="VEuPathDB" id="FungiDB:AAP_00899"/>
<proteinExistence type="inferred from homology"/>
<organism evidence="2 3">
    <name type="scientific">Ascosphaera apis ARSEF 7405</name>
    <dbReference type="NCBI Taxonomy" id="392613"/>
    <lineage>
        <taxon>Eukaryota</taxon>
        <taxon>Fungi</taxon>
        <taxon>Dikarya</taxon>
        <taxon>Ascomycota</taxon>
        <taxon>Pezizomycotina</taxon>
        <taxon>Eurotiomycetes</taxon>
        <taxon>Eurotiomycetidae</taxon>
        <taxon>Onygenales</taxon>
        <taxon>Ascosphaeraceae</taxon>
        <taxon>Ascosphaera</taxon>
    </lineage>
</organism>
<reference evidence="2 3" key="1">
    <citation type="journal article" date="2016" name="Genome Biol. Evol.">
        <title>Divergent and convergent evolution of fungal pathogenicity.</title>
        <authorList>
            <person name="Shang Y."/>
            <person name="Xiao G."/>
            <person name="Zheng P."/>
            <person name="Cen K."/>
            <person name="Zhan S."/>
            <person name="Wang C."/>
        </authorList>
    </citation>
    <scope>NUCLEOTIDE SEQUENCE [LARGE SCALE GENOMIC DNA]</scope>
    <source>
        <strain evidence="2 3">ARSEF 7405</strain>
    </source>
</reference>
<keyword evidence="1" id="KW-0963">Cytoplasm</keyword>
<feature type="binding site" evidence="1">
    <location>
        <begin position="79"/>
        <end position="81"/>
    </location>
    <ligand>
        <name>S-adenosyl-L-methionine</name>
        <dbReference type="ChEBI" id="CHEBI:59789"/>
    </ligand>
</feature>
<feature type="binding site" evidence="1">
    <location>
        <position position="103"/>
    </location>
    <ligand>
        <name>S-adenosyl-L-methionine</name>
        <dbReference type="ChEBI" id="CHEBI:59789"/>
    </ligand>
</feature>
<evidence type="ECO:0000256" key="1">
    <source>
        <dbReference type="HAMAP-Rule" id="MF_03198"/>
    </source>
</evidence>
<feature type="binding site" evidence="1">
    <location>
        <position position="149"/>
    </location>
    <ligand>
        <name>S-adenosyl-L-methionine</name>
        <dbReference type="ChEBI" id="CHEBI:59789"/>
    </ligand>
</feature>
<keyword evidence="1" id="KW-0808">Transferase</keyword>
<accession>A0A168D1B7</accession>
<dbReference type="InterPro" id="IPR029063">
    <property type="entry name" value="SAM-dependent_MTases_sf"/>
</dbReference>
<dbReference type="InterPro" id="IPR033684">
    <property type="entry name" value="EFM6"/>
</dbReference>
<dbReference type="Proteomes" id="UP000242877">
    <property type="component" value="Unassembled WGS sequence"/>
</dbReference>
<dbReference type="PANTHER" id="PTHR14614">
    <property type="entry name" value="HEPATOCELLULAR CARCINOMA-ASSOCIATED ANTIGEN"/>
    <property type="match status" value="1"/>
</dbReference>
<dbReference type="SUPFAM" id="SSF53335">
    <property type="entry name" value="S-adenosyl-L-methionine-dependent methyltransferases"/>
    <property type="match status" value="1"/>
</dbReference>
<dbReference type="GO" id="GO:0005829">
    <property type="term" value="C:cytosol"/>
    <property type="evidence" value="ECO:0007669"/>
    <property type="project" value="TreeGrafter"/>
</dbReference>
<name>A0A168D1B7_9EURO</name>
<evidence type="ECO:0000313" key="2">
    <source>
        <dbReference type="EMBL" id="KZZ97256.1"/>
    </source>
</evidence>
<comment type="caution">
    <text evidence="2">The sequence shown here is derived from an EMBL/GenBank/DDBJ whole genome shotgun (WGS) entry which is preliminary data.</text>
</comment>
<comment type="subcellular location">
    <subcellularLocation>
        <location evidence="1">Cytoplasm</location>
    </subcellularLocation>
</comment>
<dbReference type="InterPro" id="IPR019410">
    <property type="entry name" value="Methyltransf_16"/>
</dbReference>
<keyword evidence="3" id="KW-1185">Reference proteome</keyword>
<dbReference type="GO" id="GO:0032259">
    <property type="term" value="P:methylation"/>
    <property type="evidence" value="ECO:0007669"/>
    <property type="project" value="UniProtKB-KW"/>
</dbReference>
<feature type="binding site" evidence="1">
    <location>
        <position position="52"/>
    </location>
    <ligand>
        <name>S-adenosyl-L-methionine</name>
        <dbReference type="ChEBI" id="CHEBI:59789"/>
    </ligand>
</feature>
<keyword evidence="1" id="KW-0949">S-adenosyl-L-methionine</keyword>
<dbReference type="Pfam" id="PF10294">
    <property type="entry name" value="Methyltransf_16"/>
    <property type="match status" value="1"/>
</dbReference>
<keyword evidence="1" id="KW-0489">Methyltransferase</keyword>
<dbReference type="EC" id="2.1.1.-" evidence="1"/>
<dbReference type="PANTHER" id="PTHR14614:SF152">
    <property type="entry name" value="PROTEIN-LYSINE N-METHYLTRANSFERASE EFM6"/>
    <property type="match status" value="1"/>
</dbReference>
<dbReference type="OrthoDB" id="407325at2759"/>
<dbReference type="HAMAP" id="MF_03198">
    <property type="entry name" value="Methyltr_EFM6"/>
    <property type="match status" value="1"/>
</dbReference>
<comment type="function">
    <text evidence="1">S-adenosyl-L-methionine-dependent protein-lysine N-methyltransferase that methylates elongation factor 1-alpha.</text>
</comment>
<feature type="binding site" evidence="1">
    <location>
        <position position="131"/>
    </location>
    <ligand>
        <name>S-adenosyl-L-methionine</name>
        <dbReference type="ChEBI" id="CHEBI:59789"/>
    </ligand>
</feature>
<gene>
    <name evidence="1" type="primary">EFM6</name>
    <name evidence="2" type="ORF">AAP_00899</name>
</gene>
<dbReference type="AlphaFoldDB" id="A0A168D1B7"/>
<dbReference type="GO" id="GO:0016279">
    <property type="term" value="F:protein-lysine N-methyltransferase activity"/>
    <property type="evidence" value="ECO:0007669"/>
    <property type="project" value="UniProtKB-UniRule"/>
</dbReference>